<dbReference type="EMBL" id="AFZZ01000033">
    <property type="protein sequence ID" value="EHJ41968.1"/>
    <property type="molecule type" value="Genomic_DNA"/>
</dbReference>
<reference evidence="1 2" key="1">
    <citation type="submission" date="2011-08" db="EMBL/GenBank/DDBJ databases">
        <authorList>
            <person name="Weinstock G."/>
            <person name="Sodergren E."/>
            <person name="Clifton S."/>
            <person name="Fulton L."/>
            <person name="Fulton B."/>
            <person name="Courtney L."/>
            <person name="Fronick C."/>
            <person name="Harrison M."/>
            <person name="Strong C."/>
            <person name="Farmer C."/>
            <person name="Delahaunty K."/>
            <person name="Markovic C."/>
            <person name="Hall O."/>
            <person name="Minx P."/>
            <person name="Tomlinson C."/>
            <person name="Mitreva M."/>
            <person name="Hou S."/>
            <person name="Chen J."/>
            <person name="Wollam A."/>
            <person name="Pepin K.H."/>
            <person name="Johnson M."/>
            <person name="Bhonagiri V."/>
            <person name="Zhang X."/>
            <person name="Suruliraj S."/>
            <person name="Warren W."/>
            <person name="Chinwalla A."/>
            <person name="Mardis E.R."/>
            <person name="Wilson R.K."/>
        </authorList>
    </citation>
    <scope>NUCLEOTIDE SEQUENCE [LARGE SCALE GENOMIC DNA]</scope>
    <source>
        <strain evidence="1 2">DSM 18206</strain>
    </source>
</reference>
<dbReference type="GeneID" id="78336125"/>
<proteinExistence type="predicted"/>
<dbReference type="Pfam" id="PF20292">
    <property type="entry name" value="MC7"/>
    <property type="match status" value="1"/>
</dbReference>
<sequence>MEKYPDKLYSVPESVVGIMLQIMEMIPDKGILLNDLKELMSNVDTNDFIDALTCLYAIQAIKYNSFYFIEKSC</sequence>
<dbReference type="RefSeq" id="WP_007896998.1">
    <property type="nucleotide sequence ID" value="NZ_JH379357.1"/>
</dbReference>
<evidence type="ECO:0000313" key="2">
    <source>
        <dbReference type="Proteomes" id="UP000004407"/>
    </source>
</evidence>
<dbReference type="InterPro" id="IPR046900">
    <property type="entry name" value="ABC-3C_MC7"/>
</dbReference>
<evidence type="ECO:0000313" key="1">
    <source>
        <dbReference type="EMBL" id="EHJ41968.1"/>
    </source>
</evidence>
<accession>G6AUF0</accession>
<comment type="caution">
    <text evidence="1">The sequence shown here is derived from an EMBL/GenBank/DDBJ whole genome shotgun (WGS) entry which is preliminary data.</text>
</comment>
<gene>
    <name evidence="1" type="ORF">HMPREF0673_00240</name>
</gene>
<dbReference type="AlphaFoldDB" id="G6AUF0"/>
<organism evidence="1 2">
    <name type="scientific">Leyella stercorea DSM 18206</name>
    <dbReference type="NCBI Taxonomy" id="1002367"/>
    <lineage>
        <taxon>Bacteria</taxon>
        <taxon>Pseudomonadati</taxon>
        <taxon>Bacteroidota</taxon>
        <taxon>Bacteroidia</taxon>
        <taxon>Bacteroidales</taxon>
        <taxon>Prevotellaceae</taxon>
        <taxon>Leyella</taxon>
    </lineage>
</organism>
<protein>
    <submittedName>
        <fullName evidence="1">Uncharacterized protein</fullName>
    </submittedName>
</protein>
<name>G6AUF0_9BACT</name>
<dbReference type="Proteomes" id="UP000004407">
    <property type="component" value="Unassembled WGS sequence"/>
</dbReference>
<dbReference type="HOGENOM" id="CLU_189106_1_0_10"/>